<keyword evidence="2" id="KW-0489">Methyltransferase</keyword>
<evidence type="ECO:0000313" key="3">
    <source>
        <dbReference type="Proteomes" id="UP001320898"/>
    </source>
</evidence>
<organism evidence="2 3">
    <name type="scientific">Microbaculum marinisediminis</name>
    <dbReference type="NCBI Taxonomy" id="2931392"/>
    <lineage>
        <taxon>Bacteria</taxon>
        <taxon>Pseudomonadati</taxon>
        <taxon>Pseudomonadota</taxon>
        <taxon>Alphaproteobacteria</taxon>
        <taxon>Hyphomicrobiales</taxon>
        <taxon>Tepidamorphaceae</taxon>
        <taxon>Microbaculum</taxon>
    </lineage>
</organism>
<dbReference type="CDD" id="cd02440">
    <property type="entry name" value="AdoMet_MTases"/>
    <property type="match status" value="1"/>
</dbReference>
<feature type="domain" description="Methyltransferase" evidence="1">
    <location>
        <begin position="65"/>
        <end position="155"/>
    </location>
</feature>
<comment type="caution">
    <text evidence="2">The sequence shown here is derived from an EMBL/GenBank/DDBJ whole genome shotgun (WGS) entry which is preliminary data.</text>
</comment>
<dbReference type="PANTHER" id="PTHR43464:SF83">
    <property type="entry name" value="MALONYL-[ACYL-CARRIER PROTEIN] O-METHYLTRANSFERASE"/>
    <property type="match status" value="1"/>
</dbReference>
<dbReference type="InterPro" id="IPR041698">
    <property type="entry name" value="Methyltransf_25"/>
</dbReference>
<evidence type="ECO:0000259" key="1">
    <source>
        <dbReference type="Pfam" id="PF13649"/>
    </source>
</evidence>
<protein>
    <submittedName>
        <fullName evidence="2">Class I SAM-dependent methyltransferase</fullName>
    </submittedName>
</protein>
<dbReference type="PANTHER" id="PTHR43464">
    <property type="entry name" value="METHYLTRANSFERASE"/>
    <property type="match status" value="1"/>
</dbReference>
<dbReference type="EMBL" id="JALIDZ010000001">
    <property type="protein sequence ID" value="MCT8970685.1"/>
    <property type="molecule type" value="Genomic_DNA"/>
</dbReference>
<dbReference type="Proteomes" id="UP001320898">
    <property type="component" value="Unassembled WGS sequence"/>
</dbReference>
<sequence>MAHETARAASRKLRSIQTADAASLAEYYDGWARSYDEDLEDLGYEAPQRAAGLLKAHGITATARILDACCGTGLTGRRLAEAGFEHVDGFDISEASLDEARTVAAYDRLFRQDMNDPLQAPDGAYDAVVCIGSMTYAERPEQILREFCRVARPGGLVLFTQRTDYWSDDFADVLRRLEEAGLWQTLERTEPQPYLPRHPEFADAIKVVYAVFRVV</sequence>
<dbReference type="AlphaFoldDB" id="A0AAW5QWL9"/>
<proteinExistence type="predicted"/>
<dbReference type="GO" id="GO:0032259">
    <property type="term" value="P:methylation"/>
    <property type="evidence" value="ECO:0007669"/>
    <property type="project" value="UniProtKB-KW"/>
</dbReference>
<dbReference type="RefSeq" id="WP_261614248.1">
    <property type="nucleotide sequence ID" value="NZ_JALIDZ010000001.1"/>
</dbReference>
<dbReference type="Gene3D" id="3.40.50.150">
    <property type="entry name" value="Vaccinia Virus protein VP39"/>
    <property type="match status" value="1"/>
</dbReference>
<accession>A0AAW5QWL9</accession>
<dbReference type="SUPFAM" id="SSF53335">
    <property type="entry name" value="S-adenosyl-L-methionine-dependent methyltransferases"/>
    <property type="match status" value="1"/>
</dbReference>
<dbReference type="GO" id="GO:0008168">
    <property type="term" value="F:methyltransferase activity"/>
    <property type="evidence" value="ECO:0007669"/>
    <property type="project" value="UniProtKB-KW"/>
</dbReference>
<keyword evidence="3" id="KW-1185">Reference proteome</keyword>
<dbReference type="InterPro" id="IPR029063">
    <property type="entry name" value="SAM-dependent_MTases_sf"/>
</dbReference>
<dbReference type="Pfam" id="PF13649">
    <property type="entry name" value="Methyltransf_25"/>
    <property type="match status" value="1"/>
</dbReference>
<gene>
    <name evidence="2" type="ORF">MUB46_02315</name>
</gene>
<reference evidence="2 3" key="1">
    <citation type="submission" date="2022-04" db="EMBL/GenBank/DDBJ databases">
        <authorList>
            <person name="Ye Y.-Q."/>
            <person name="Du Z.-J."/>
        </authorList>
    </citation>
    <scope>NUCLEOTIDE SEQUENCE [LARGE SCALE GENOMIC DNA]</scope>
    <source>
        <strain evidence="2 3">A6E488</strain>
    </source>
</reference>
<keyword evidence="2" id="KW-0808">Transferase</keyword>
<evidence type="ECO:0000313" key="2">
    <source>
        <dbReference type="EMBL" id="MCT8970685.1"/>
    </source>
</evidence>
<name>A0AAW5QWL9_9HYPH</name>